<name>A0AAN9NRG1_PHACN</name>
<proteinExistence type="predicted"/>
<dbReference type="Proteomes" id="UP001374584">
    <property type="component" value="Unassembled WGS sequence"/>
</dbReference>
<evidence type="ECO:0000313" key="1">
    <source>
        <dbReference type="EMBL" id="KAK7374513.1"/>
    </source>
</evidence>
<evidence type="ECO:0000313" key="2">
    <source>
        <dbReference type="Proteomes" id="UP001374584"/>
    </source>
</evidence>
<organism evidence="1 2">
    <name type="scientific">Phaseolus coccineus</name>
    <name type="common">Scarlet runner bean</name>
    <name type="synonym">Phaseolus multiflorus</name>
    <dbReference type="NCBI Taxonomy" id="3886"/>
    <lineage>
        <taxon>Eukaryota</taxon>
        <taxon>Viridiplantae</taxon>
        <taxon>Streptophyta</taxon>
        <taxon>Embryophyta</taxon>
        <taxon>Tracheophyta</taxon>
        <taxon>Spermatophyta</taxon>
        <taxon>Magnoliopsida</taxon>
        <taxon>eudicotyledons</taxon>
        <taxon>Gunneridae</taxon>
        <taxon>Pentapetalae</taxon>
        <taxon>rosids</taxon>
        <taxon>fabids</taxon>
        <taxon>Fabales</taxon>
        <taxon>Fabaceae</taxon>
        <taxon>Papilionoideae</taxon>
        <taxon>50 kb inversion clade</taxon>
        <taxon>NPAAA clade</taxon>
        <taxon>indigoferoid/millettioid clade</taxon>
        <taxon>Phaseoleae</taxon>
        <taxon>Phaseolus</taxon>
    </lineage>
</organism>
<dbReference type="AlphaFoldDB" id="A0AAN9NRG1"/>
<sequence length="100" mass="11191">MEDCITIKVFCHAGKTRDSEEAIGIARGFKEKESLNLLHLELIILIRKDGVVKAQKENGMACQEVVGGVNDINAFNVEHTWLHPHRSETHATHFNGTIVE</sequence>
<dbReference type="EMBL" id="JAYMYR010000003">
    <property type="protein sequence ID" value="KAK7374513.1"/>
    <property type="molecule type" value="Genomic_DNA"/>
</dbReference>
<comment type="caution">
    <text evidence="1">The sequence shown here is derived from an EMBL/GenBank/DDBJ whole genome shotgun (WGS) entry which is preliminary data.</text>
</comment>
<keyword evidence="2" id="KW-1185">Reference proteome</keyword>
<accession>A0AAN9NRG1</accession>
<gene>
    <name evidence="1" type="ORF">VNO80_07943</name>
</gene>
<protein>
    <submittedName>
        <fullName evidence="1">Uncharacterized protein</fullName>
    </submittedName>
</protein>
<reference evidence="1 2" key="1">
    <citation type="submission" date="2024-01" db="EMBL/GenBank/DDBJ databases">
        <title>The genomes of 5 underutilized Papilionoideae crops provide insights into root nodulation and disease resistanc.</title>
        <authorList>
            <person name="Jiang F."/>
        </authorList>
    </citation>
    <scope>NUCLEOTIDE SEQUENCE [LARGE SCALE GENOMIC DNA]</scope>
    <source>
        <strain evidence="1">JINMINGXINNONG_FW02</strain>
        <tissue evidence="1">Leaves</tissue>
    </source>
</reference>